<reference evidence="1" key="1">
    <citation type="journal article" date="2018" name="Int. J. Syst. Evol. Microbiol.">
        <title>Jatrophihabitans telluris sp. nov., isolated from sediment soil of lava forest wetlands and the emended description of the genus Jatrophihabitans.</title>
        <authorList>
            <person name="Lee K.C."/>
            <person name="Suh M.K."/>
            <person name="Eom M.K."/>
            <person name="Kim K.K."/>
            <person name="Kim J.S."/>
            <person name="Kim D.S."/>
            <person name="Ko S.H."/>
            <person name="Shin Y.K."/>
            <person name="Lee J.S."/>
        </authorList>
    </citation>
    <scope>NUCLEOTIDE SEQUENCE</scope>
    <source>
        <strain evidence="1">N237</strain>
    </source>
</reference>
<evidence type="ECO:0000313" key="1">
    <source>
        <dbReference type="EMBL" id="UQX89091.1"/>
    </source>
</evidence>
<organism evidence="1 2">
    <name type="scientific">Jatrophihabitans telluris</name>
    <dbReference type="NCBI Taxonomy" id="2038343"/>
    <lineage>
        <taxon>Bacteria</taxon>
        <taxon>Bacillati</taxon>
        <taxon>Actinomycetota</taxon>
        <taxon>Actinomycetes</taxon>
        <taxon>Jatrophihabitantales</taxon>
        <taxon>Jatrophihabitantaceae</taxon>
        <taxon>Jatrophihabitans</taxon>
    </lineage>
</organism>
<dbReference type="RefSeq" id="WP_249772987.1">
    <property type="nucleotide sequence ID" value="NZ_CP097332.1"/>
</dbReference>
<dbReference type="PANTHER" id="PTHR31902:SF22">
    <property type="entry name" value="SLL1203 PROTEIN"/>
    <property type="match status" value="1"/>
</dbReference>
<keyword evidence="2" id="KW-1185">Reference proteome</keyword>
<protein>
    <recommendedName>
        <fullName evidence="3">Sucrase ferredoxin</fullName>
    </recommendedName>
</protein>
<sequence length="298" mass="31881">MLGTAFPAARVLLIEQPGGWGPDGLVDSGFDLAIAKRLISGLSRIGIRVQTIRRPGRAPSAAADRGGRRWAFVDVRPGHAGMVWGEYRSDSDLLTLDPDEALRTAVGAGTDERGSHFFVCAHGRHDVCCAIEGRPVAAALQDIRPGKVWECSHLGGDRFAANVLVLPLGVVYGLVPASGVEDLAAASDRSELLLPWLRGRIGTVSVAQAALAMAHRELGYRSVHDLRVLDHFRLDSEKDGARTALGGSDPMFGVRIATPEGDVLVTVQVSTAPAEVLTCRAVRPSRAALLRPRRLERL</sequence>
<accession>A0ABY4R1F2</accession>
<gene>
    <name evidence="1" type="ORF">M6D93_03585</name>
</gene>
<name>A0ABY4R1F2_9ACTN</name>
<dbReference type="PANTHER" id="PTHR31902">
    <property type="entry name" value="ACTIN PATCHES DISTAL PROTEIN 1"/>
    <property type="match status" value="1"/>
</dbReference>
<dbReference type="EMBL" id="CP097332">
    <property type="protein sequence ID" value="UQX89091.1"/>
    <property type="molecule type" value="Genomic_DNA"/>
</dbReference>
<reference evidence="1" key="2">
    <citation type="submission" date="2022-05" db="EMBL/GenBank/DDBJ databases">
        <authorList>
            <person name="Kim J.-S."/>
            <person name="Lee K."/>
            <person name="Suh M."/>
            <person name="Eom M."/>
            <person name="Kim J.-S."/>
            <person name="Kim D.-S."/>
            <person name="Ko S.-H."/>
            <person name="Shin Y."/>
            <person name="Lee J.-S."/>
        </authorList>
    </citation>
    <scope>NUCLEOTIDE SEQUENCE</scope>
    <source>
        <strain evidence="1">N237</strain>
    </source>
</reference>
<dbReference type="InterPro" id="IPR009737">
    <property type="entry name" value="Aim32/Apd1-like"/>
</dbReference>
<evidence type="ECO:0008006" key="3">
    <source>
        <dbReference type="Google" id="ProtNLM"/>
    </source>
</evidence>
<dbReference type="Proteomes" id="UP001056336">
    <property type="component" value="Chromosome"/>
</dbReference>
<evidence type="ECO:0000313" key="2">
    <source>
        <dbReference type="Proteomes" id="UP001056336"/>
    </source>
</evidence>
<proteinExistence type="predicted"/>
<dbReference type="Pfam" id="PF06999">
    <property type="entry name" value="Suc_Fer-like"/>
    <property type="match status" value="1"/>
</dbReference>